<feature type="region of interest" description="Disordered" evidence="1">
    <location>
        <begin position="1"/>
        <end position="30"/>
    </location>
</feature>
<keyword evidence="3" id="KW-1185">Reference proteome</keyword>
<gene>
    <name evidence="2" type="ORF">HD556DRAFT_1439910</name>
</gene>
<dbReference type="Proteomes" id="UP000719766">
    <property type="component" value="Unassembled WGS sequence"/>
</dbReference>
<evidence type="ECO:0000313" key="2">
    <source>
        <dbReference type="EMBL" id="KAG1798855.1"/>
    </source>
</evidence>
<evidence type="ECO:0000256" key="1">
    <source>
        <dbReference type="SAM" id="MobiDB-lite"/>
    </source>
</evidence>
<comment type="caution">
    <text evidence="2">The sequence shown here is derived from an EMBL/GenBank/DDBJ whole genome shotgun (WGS) entry which is preliminary data.</text>
</comment>
<dbReference type="RefSeq" id="XP_041163396.1">
    <property type="nucleotide sequence ID" value="XM_041306025.1"/>
</dbReference>
<accession>A0A9P7DN08</accession>
<dbReference type="OrthoDB" id="2691904at2759"/>
<protein>
    <submittedName>
        <fullName evidence="2">Uncharacterized protein</fullName>
    </submittedName>
</protein>
<name>A0A9P7DN08_9AGAM</name>
<feature type="compositionally biased region" description="Polar residues" evidence="1">
    <location>
        <begin position="1"/>
        <end position="10"/>
    </location>
</feature>
<organism evidence="2 3">
    <name type="scientific">Suillus plorans</name>
    <dbReference type="NCBI Taxonomy" id="116603"/>
    <lineage>
        <taxon>Eukaryota</taxon>
        <taxon>Fungi</taxon>
        <taxon>Dikarya</taxon>
        <taxon>Basidiomycota</taxon>
        <taxon>Agaricomycotina</taxon>
        <taxon>Agaricomycetes</taxon>
        <taxon>Agaricomycetidae</taxon>
        <taxon>Boletales</taxon>
        <taxon>Suillineae</taxon>
        <taxon>Suillaceae</taxon>
        <taxon>Suillus</taxon>
    </lineage>
</organism>
<sequence>MAPHINSPTSDVEIEQAPRPTCPKRASAPTAKVLSADNAADLELSSHRKAHEAVAAKCKALVIDDDEPSAPPDQATKKCVHKCMLDEFVPDNDNTSATASPVKRANKHIQKCMTDALASVDVIDAEGFLEDIEVLDIDELVKPRREQCSCDIDVLFSASYLKDGKRYRDCDACT</sequence>
<evidence type="ECO:0000313" key="3">
    <source>
        <dbReference type="Proteomes" id="UP000719766"/>
    </source>
</evidence>
<proteinExistence type="predicted"/>
<dbReference type="EMBL" id="JABBWE010000012">
    <property type="protein sequence ID" value="KAG1798855.1"/>
    <property type="molecule type" value="Genomic_DNA"/>
</dbReference>
<dbReference type="GeneID" id="64599789"/>
<reference evidence="2" key="1">
    <citation type="journal article" date="2020" name="New Phytol.">
        <title>Comparative genomics reveals dynamic genome evolution in host specialist ectomycorrhizal fungi.</title>
        <authorList>
            <person name="Lofgren L.A."/>
            <person name="Nguyen N.H."/>
            <person name="Vilgalys R."/>
            <person name="Ruytinx J."/>
            <person name="Liao H.L."/>
            <person name="Branco S."/>
            <person name="Kuo A."/>
            <person name="LaButti K."/>
            <person name="Lipzen A."/>
            <person name="Andreopoulos W."/>
            <person name="Pangilinan J."/>
            <person name="Riley R."/>
            <person name="Hundley H."/>
            <person name="Na H."/>
            <person name="Barry K."/>
            <person name="Grigoriev I.V."/>
            <person name="Stajich J.E."/>
            <person name="Kennedy P.G."/>
        </authorList>
    </citation>
    <scope>NUCLEOTIDE SEQUENCE</scope>
    <source>
        <strain evidence="2">S12</strain>
    </source>
</reference>
<dbReference type="AlphaFoldDB" id="A0A9P7DN08"/>